<dbReference type="PANTHER" id="PTHR41791:SF1">
    <property type="entry name" value="SSL7039 PROTEIN"/>
    <property type="match status" value="1"/>
</dbReference>
<dbReference type="Pfam" id="PF05973">
    <property type="entry name" value="Gp49"/>
    <property type="match status" value="1"/>
</dbReference>
<dbReference type="InterPro" id="IPR009241">
    <property type="entry name" value="HigB-like"/>
</dbReference>
<comment type="caution">
    <text evidence="1">The sequence shown here is derived from an EMBL/GenBank/DDBJ whole genome shotgun (WGS) entry which is preliminary data.</text>
</comment>
<dbReference type="PANTHER" id="PTHR41791">
    <property type="entry name" value="SSL7039 PROTEIN"/>
    <property type="match status" value="1"/>
</dbReference>
<dbReference type="PIRSF" id="PIRSF028744">
    <property type="entry name" value="Addict_mod_HI1419"/>
    <property type="match status" value="1"/>
</dbReference>
<gene>
    <name evidence="1" type="ORF">QLQ16_12325</name>
</gene>
<dbReference type="NCBIfam" id="TIGR02683">
    <property type="entry name" value="upstrm_HI1419"/>
    <property type="match status" value="1"/>
</dbReference>
<keyword evidence="2" id="KW-1185">Reference proteome</keyword>
<accession>A0ABT6X9M6</accession>
<dbReference type="Proteomes" id="UP001431902">
    <property type="component" value="Unassembled WGS sequence"/>
</dbReference>
<proteinExistence type="predicted"/>
<protein>
    <submittedName>
        <fullName evidence="1">Type II toxin-antitoxin system RelE/ParE family toxin</fullName>
    </submittedName>
</protein>
<reference evidence="1" key="1">
    <citation type="submission" date="2023-05" db="EMBL/GenBank/DDBJ databases">
        <title>Limnohabitans sp. strain HM2-2 Genome sequencing and assembly.</title>
        <authorList>
            <person name="Jung Y."/>
        </authorList>
    </citation>
    <scope>NUCLEOTIDE SEQUENCE</scope>
    <source>
        <strain evidence="1">HM2-2</strain>
    </source>
</reference>
<sequence>MKTIYTTEIFDGWFDSLRDKQAARRIQVRIDRAEEGNFGDHKSVGDGVSEMRIHHGPGFRVYFTLRGLEIVILLAGGDKSSQAKDIQTAQELARQLKE</sequence>
<dbReference type="InterPro" id="IPR014056">
    <property type="entry name" value="TypeIITA-like_toxin_pred"/>
</dbReference>
<dbReference type="EMBL" id="JASGBH010000009">
    <property type="protein sequence ID" value="MDI9234617.1"/>
    <property type="molecule type" value="Genomic_DNA"/>
</dbReference>
<dbReference type="RefSeq" id="WP_104801852.1">
    <property type="nucleotide sequence ID" value="NZ_JASGBH010000009.1"/>
</dbReference>
<name>A0ABT6X9M6_9BURK</name>
<evidence type="ECO:0000313" key="1">
    <source>
        <dbReference type="EMBL" id="MDI9234617.1"/>
    </source>
</evidence>
<organism evidence="1 2">
    <name type="scientific">Limnohabitans lacus</name>
    <dbReference type="NCBI Taxonomy" id="3045173"/>
    <lineage>
        <taxon>Bacteria</taxon>
        <taxon>Pseudomonadati</taxon>
        <taxon>Pseudomonadota</taxon>
        <taxon>Betaproteobacteria</taxon>
        <taxon>Burkholderiales</taxon>
        <taxon>Comamonadaceae</taxon>
        <taxon>Limnohabitans</taxon>
    </lineage>
</organism>
<evidence type="ECO:0000313" key="2">
    <source>
        <dbReference type="Proteomes" id="UP001431902"/>
    </source>
</evidence>